<dbReference type="SUPFAM" id="SSF48498">
    <property type="entry name" value="Tetracyclin repressor-like, C-terminal domain"/>
    <property type="match status" value="1"/>
</dbReference>
<feature type="domain" description="HTH tetR-type" evidence="6">
    <location>
        <begin position="5"/>
        <end position="65"/>
    </location>
</feature>
<evidence type="ECO:0000256" key="1">
    <source>
        <dbReference type="ARBA" id="ARBA00023015"/>
    </source>
</evidence>
<dbReference type="PANTHER" id="PTHR30055:SF220">
    <property type="entry name" value="TETR-FAMILY REGULATORY PROTEIN"/>
    <property type="match status" value="1"/>
</dbReference>
<dbReference type="SUPFAM" id="SSF46689">
    <property type="entry name" value="Homeodomain-like"/>
    <property type="match status" value="1"/>
</dbReference>
<feature type="region of interest" description="Disordered" evidence="5">
    <location>
        <begin position="184"/>
        <end position="229"/>
    </location>
</feature>
<evidence type="ECO:0000256" key="3">
    <source>
        <dbReference type="ARBA" id="ARBA00023163"/>
    </source>
</evidence>
<dbReference type="Pfam" id="PF13305">
    <property type="entry name" value="TetR_C_33"/>
    <property type="match status" value="1"/>
</dbReference>
<dbReference type="Pfam" id="PF00440">
    <property type="entry name" value="TetR_N"/>
    <property type="match status" value="1"/>
</dbReference>
<dbReference type="InterPro" id="IPR001647">
    <property type="entry name" value="HTH_TetR"/>
</dbReference>
<evidence type="ECO:0000313" key="7">
    <source>
        <dbReference type="EMBL" id="NUW33102.1"/>
    </source>
</evidence>
<reference evidence="7 8" key="1">
    <citation type="submission" date="2020-06" db="EMBL/GenBank/DDBJ databases">
        <title>Nonomuraea sp. SMC257, a novel actinomycete isolated from soil.</title>
        <authorList>
            <person name="Chanama M."/>
        </authorList>
    </citation>
    <scope>NUCLEOTIDE SEQUENCE [LARGE SCALE GENOMIC DNA]</scope>
    <source>
        <strain evidence="7 8">SMC257</strain>
    </source>
</reference>
<protein>
    <submittedName>
        <fullName evidence="7">TetR/AcrR family transcriptional regulator</fullName>
    </submittedName>
</protein>
<keyword evidence="8" id="KW-1185">Reference proteome</keyword>
<dbReference type="PROSITE" id="PS50977">
    <property type="entry name" value="HTH_TETR_2"/>
    <property type="match status" value="1"/>
</dbReference>
<keyword evidence="2 4" id="KW-0238">DNA-binding</keyword>
<dbReference type="InterPro" id="IPR025996">
    <property type="entry name" value="MT1864/Rv1816-like_C"/>
</dbReference>
<dbReference type="Gene3D" id="1.10.357.10">
    <property type="entry name" value="Tetracycline Repressor, domain 2"/>
    <property type="match status" value="1"/>
</dbReference>
<organism evidence="7 8">
    <name type="scientific">Nonomuraea montanisoli</name>
    <dbReference type="NCBI Taxonomy" id="2741721"/>
    <lineage>
        <taxon>Bacteria</taxon>
        <taxon>Bacillati</taxon>
        <taxon>Actinomycetota</taxon>
        <taxon>Actinomycetes</taxon>
        <taxon>Streptosporangiales</taxon>
        <taxon>Streptosporangiaceae</taxon>
        <taxon>Nonomuraea</taxon>
    </lineage>
</organism>
<comment type="caution">
    <text evidence="7">The sequence shown here is derived from an EMBL/GenBank/DDBJ whole genome shotgun (WGS) entry which is preliminary data.</text>
</comment>
<dbReference type="GO" id="GO:0000976">
    <property type="term" value="F:transcription cis-regulatory region binding"/>
    <property type="evidence" value="ECO:0007669"/>
    <property type="project" value="TreeGrafter"/>
</dbReference>
<dbReference type="Proteomes" id="UP000586042">
    <property type="component" value="Unassembled WGS sequence"/>
</dbReference>
<keyword evidence="1" id="KW-0805">Transcription regulation</keyword>
<dbReference type="EMBL" id="JABWGN010000006">
    <property type="protein sequence ID" value="NUW33102.1"/>
    <property type="molecule type" value="Genomic_DNA"/>
</dbReference>
<keyword evidence="3" id="KW-0804">Transcription</keyword>
<evidence type="ECO:0000256" key="4">
    <source>
        <dbReference type="PROSITE-ProRule" id="PRU00335"/>
    </source>
</evidence>
<dbReference type="InterPro" id="IPR009057">
    <property type="entry name" value="Homeodomain-like_sf"/>
</dbReference>
<dbReference type="RefSeq" id="WP_175590547.1">
    <property type="nucleotide sequence ID" value="NZ_JABWGN010000006.1"/>
</dbReference>
<evidence type="ECO:0000256" key="5">
    <source>
        <dbReference type="SAM" id="MobiDB-lite"/>
    </source>
</evidence>
<evidence type="ECO:0000259" key="6">
    <source>
        <dbReference type="PROSITE" id="PS50977"/>
    </source>
</evidence>
<evidence type="ECO:0000256" key="2">
    <source>
        <dbReference type="ARBA" id="ARBA00023125"/>
    </source>
</evidence>
<dbReference type="PANTHER" id="PTHR30055">
    <property type="entry name" value="HTH-TYPE TRANSCRIPTIONAL REGULATOR RUTR"/>
    <property type="match status" value="1"/>
</dbReference>
<sequence>MSDEGSVRDRLIDAGVDLVMARGAGDLGLREIARAAGVSHGAPRRYFPTHHSLLSAIAHRGFAALEARFDAAGQGAATPRDHLRALARAYVRYAVECPGMFELMFRHDLLNGDGQDHGGPRLRERTLPLFERVVSLVGESRRGGGGSAQAPPPAVAAAALWANVHGLVQLWTWESLRLALPHDHTGGGTSDGDGDGGGTSDGGTSDGDGDGGGTSDGGTSDGDVDGGLLDRLVSAALDAHLGPEPA</sequence>
<dbReference type="InterPro" id="IPR036271">
    <property type="entry name" value="Tet_transcr_reg_TetR-rel_C_sf"/>
</dbReference>
<evidence type="ECO:0000313" key="8">
    <source>
        <dbReference type="Proteomes" id="UP000586042"/>
    </source>
</evidence>
<dbReference type="GO" id="GO:0003700">
    <property type="term" value="F:DNA-binding transcription factor activity"/>
    <property type="evidence" value="ECO:0007669"/>
    <property type="project" value="TreeGrafter"/>
</dbReference>
<feature type="compositionally biased region" description="Gly residues" evidence="5">
    <location>
        <begin position="186"/>
        <end position="220"/>
    </location>
</feature>
<accession>A0A7Y6I7F4</accession>
<dbReference type="AlphaFoldDB" id="A0A7Y6I7F4"/>
<dbReference type="InterPro" id="IPR050109">
    <property type="entry name" value="HTH-type_TetR-like_transc_reg"/>
</dbReference>
<gene>
    <name evidence="7" type="ORF">HTZ77_16915</name>
</gene>
<name>A0A7Y6I7F4_9ACTN</name>
<feature type="DNA-binding region" description="H-T-H motif" evidence="4">
    <location>
        <begin position="28"/>
        <end position="47"/>
    </location>
</feature>
<proteinExistence type="predicted"/>